<sequence length="125" mass="14122">MSQNIATLKEAFATTKHFYDDINFPRGFSRSGHFTLQESDILENHGALLKSLYTKACDPQNEFQQHFVEVMGGLGSPENAMEKTWAKYLKLTTCKTKFHTLFGRSKVNANKEEVEAVATEADDDL</sequence>
<dbReference type="OrthoDB" id="6400110at2"/>
<reference evidence="3 4" key="1">
    <citation type="journal article" date="2015" name="BMC Genomics">
        <title>Genome mining reveals unlocked bioactive potential of marine Gram-negative bacteria.</title>
        <authorList>
            <person name="Machado H."/>
            <person name="Sonnenschein E.C."/>
            <person name="Melchiorsen J."/>
            <person name="Gram L."/>
        </authorList>
    </citation>
    <scope>NUCLEOTIDE SEQUENCE [LARGE SCALE GENOMIC DNA]</scope>
    <source>
        <strain evidence="3 4">S2471</strain>
    </source>
</reference>
<evidence type="ECO:0000256" key="1">
    <source>
        <dbReference type="ARBA" id="ARBA00093464"/>
    </source>
</evidence>
<name>A0A0F4QHY6_9GAMM</name>
<comment type="similarity">
    <text evidence="1">Belongs to the MaoP family.</text>
</comment>
<protein>
    <recommendedName>
        <fullName evidence="2">Macrodomain Ori protein</fullName>
    </recommendedName>
</protein>
<organism evidence="3 4">
    <name type="scientific">Pseudoalteromonas rubra</name>
    <dbReference type="NCBI Taxonomy" id="43658"/>
    <lineage>
        <taxon>Bacteria</taxon>
        <taxon>Pseudomonadati</taxon>
        <taxon>Pseudomonadota</taxon>
        <taxon>Gammaproteobacteria</taxon>
        <taxon>Alteromonadales</taxon>
        <taxon>Pseudoalteromonadaceae</taxon>
        <taxon>Pseudoalteromonas</taxon>
    </lineage>
</organism>
<dbReference type="RefSeq" id="WP_046006164.1">
    <property type="nucleotide sequence ID" value="NZ_JXYA01000042.1"/>
</dbReference>
<evidence type="ECO:0000313" key="4">
    <source>
        <dbReference type="Proteomes" id="UP000033452"/>
    </source>
</evidence>
<evidence type="ECO:0000256" key="2">
    <source>
        <dbReference type="ARBA" id="ARBA00093628"/>
    </source>
</evidence>
<keyword evidence="4" id="KW-1185">Reference proteome</keyword>
<comment type="caution">
    <text evidence="3">The sequence shown here is derived from an EMBL/GenBank/DDBJ whole genome shotgun (WGS) entry which is preliminary data.</text>
</comment>
<dbReference type="Pfam" id="PF04219">
    <property type="entry name" value="DUF413"/>
    <property type="match status" value="1"/>
</dbReference>
<dbReference type="AlphaFoldDB" id="A0A0F4QHY6"/>
<dbReference type="EMBL" id="JXYA01000042">
    <property type="protein sequence ID" value="KJZ06900.1"/>
    <property type="molecule type" value="Genomic_DNA"/>
</dbReference>
<proteinExistence type="inferred from homology"/>
<dbReference type="Proteomes" id="UP000033452">
    <property type="component" value="Unassembled WGS sequence"/>
</dbReference>
<gene>
    <name evidence="3" type="ORF">TW77_16910</name>
</gene>
<dbReference type="InterPro" id="IPR007335">
    <property type="entry name" value="DUF413"/>
</dbReference>
<accession>A0A0F4QHY6</accession>
<dbReference type="PATRIC" id="fig|43658.5.peg.3577"/>
<evidence type="ECO:0000313" key="3">
    <source>
        <dbReference type="EMBL" id="KJZ06900.1"/>
    </source>
</evidence>